<dbReference type="GO" id="GO:0005886">
    <property type="term" value="C:plasma membrane"/>
    <property type="evidence" value="ECO:0007669"/>
    <property type="project" value="UniProtKB-SubCell"/>
</dbReference>
<dbReference type="Proteomes" id="UP000176854">
    <property type="component" value="Unassembled WGS sequence"/>
</dbReference>
<evidence type="ECO:0000256" key="6">
    <source>
        <dbReference type="ARBA" id="ARBA00023136"/>
    </source>
</evidence>
<accession>A0A1F5ZCK9</accession>
<evidence type="ECO:0000256" key="5">
    <source>
        <dbReference type="ARBA" id="ARBA00022989"/>
    </source>
</evidence>
<organism evidence="10 11">
    <name type="scientific">Candidatus Gottesmanbacteria bacterium RBG_16_43_7</name>
    <dbReference type="NCBI Taxonomy" id="1798373"/>
    <lineage>
        <taxon>Bacteria</taxon>
        <taxon>Candidatus Gottesmaniibacteriota</taxon>
    </lineage>
</organism>
<evidence type="ECO:0000259" key="8">
    <source>
        <dbReference type="Pfam" id="PF01478"/>
    </source>
</evidence>
<comment type="similarity">
    <text evidence="2">Belongs to the peptidase A24 family.</text>
</comment>
<feature type="transmembrane region" description="Helical" evidence="7">
    <location>
        <begin position="80"/>
        <end position="101"/>
    </location>
</feature>
<feature type="transmembrane region" description="Helical" evidence="7">
    <location>
        <begin position="133"/>
        <end position="152"/>
    </location>
</feature>
<keyword evidence="6 7" id="KW-0472">Membrane</keyword>
<name>A0A1F5ZCK9_9BACT</name>
<feature type="domain" description="Prepilin type IV endopeptidase peptidase" evidence="8">
    <location>
        <begin position="117"/>
        <end position="234"/>
    </location>
</feature>
<dbReference type="EMBL" id="MFJC01000003">
    <property type="protein sequence ID" value="OGG10239.1"/>
    <property type="molecule type" value="Genomic_DNA"/>
</dbReference>
<evidence type="ECO:0000256" key="7">
    <source>
        <dbReference type="SAM" id="Phobius"/>
    </source>
</evidence>
<protein>
    <recommendedName>
        <fullName evidence="12">Prepilin peptidase</fullName>
    </recommendedName>
</protein>
<dbReference type="AlphaFoldDB" id="A0A1F5ZCK9"/>
<evidence type="ECO:0000259" key="9">
    <source>
        <dbReference type="Pfam" id="PF06750"/>
    </source>
</evidence>
<dbReference type="InterPro" id="IPR010627">
    <property type="entry name" value="Prepilin_pept_A24_N"/>
</dbReference>
<evidence type="ECO:0000313" key="10">
    <source>
        <dbReference type="EMBL" id="OGG10239.1"/>
    </source>
</evidence>
<dbReference type="PANTHER" id="PTHR30487">
    <property type="entry name" value="TYPE 4 PREPILIN-LIKE PROTEINS LEADER PEPTIDE-PROCESSING ENZYME"/>
    <property type="match status" value="1"/>
</dbReference>
<comment type="caution">
    <text evidence="10">The sequence shown here is derived from an EMBL/GenBank/DDBJ whole genome shotgun (WGS) entry which is preliminary data.</text>
</comment>
<keyword evidence="5 7" id="KW-1133">Transmembrane helix</keyword>
<dbReference type="GO" id="GO:0004190">
    <property type="term" value="F:aspartic-type endopeptidase activity"/>
    <property type="evidence" value="ECO:0007669"/>
    <property type="project" value="InterPro"/>
</dbReference>
<dbReference type="GO" id="GO:0006465">
    <property type="term" value="P:signal peptide processing"/>
    <property type="evidence" value="ECO:0007669"/>
    <property type="project" value="TreeGrafter"/>
</dbReference>
<evidence type="ECO:0008006" key="12">
    <source>
        <dbReference type="Google" id="ProtNLM"/>
    </source>
</evidence>
<feature type="transmembrane region" description="Helical" evidence="7">
    <location>
        <begin position="107"/>
        <end position="126"/>
    </location>
</feature>
<dbReference type="Pfam" id="PF06750">
    <property type="entry name" value="A24_N_bact"/>
    <property type="match status" value="1"/>
</dbReference>
<evidence type="ECO:0000256" key="3">
    <source>
        <dbReference type="ARBA" id="ARBA00022475"/>
    </source>
</evidence>
<feature type="transmembrane region" description="Helical" evidence="7">
    <location>
        <begin position="12"/>
        <end position="30"/>
    </location>
</feature>
<comment type="subcellular location">
    <subcellularLocation>
        <location evidence="1">Cell membrane</location>
        <topology evidence="1">Multi-pass membrane protein</topology>
    </subcellularLocation>
</comment>
<keyword evidence="4 7" id="KW-0812">Transmembrane</keyword>
<evidence type="ECO:0000256" key="2">
    <source>
        <dbReference type="ARBA" id="ARBA00005801"/>
    </source>
</evidence>
<proteinExistence type="inferred from homology"/>
<gene>
    <name evidence="10" type="ORF">A2154_04950</name>
</gene>
<dbReference type="Pfam" id="PF01478">
    <property type="entry name" value="Peptidase_A24"/>
    <property type="match status" value="1"/>
</dbReference>
<sequence>MLQISIEDNIMVFLYFIFGLFFGSFFNVLIERLPKAETVLGGRSHCDYCKRTLAWYELIPLLSYLAQGGRCRHCRRALSWQYFITEFACGIMFTAVGYFLVDFTLPNILMSVLASAVLSALFVIFFTDFKYMIVPDVMVFIGIVCIVLYRFLGTGWFAGSFYQEFPIPAAAVGNWLITSVGSVLAFYSLWAVTKGRGLGLGDVKLVGLLGAIVAYPLVIFSFYTAFLTGAIVGVILIIAKRKRFKSEIAFGPFLIWGTFLVLLFQNTFIRWWKGVI</sequence>
<feature type="transmembrane region" description="Helical" evidence="7">
    <location>
        <begin position="172"/>
        <end position="193"/>
    </location>
</feature>
<feature type="transmembrane region" description="Helical" evidence="7">
    <location>
        <begin position="250"/>
        <end position="272"/>
    </location>
</feature>
<feature type="transmembrane region" description="Helical" evidence="7">
    <location>
        <begin position="205"/>
        <end position="238"/>
    </location>
</feature>
<dbReference type="InterPro" id="IPR050882">
    <property type="entry name" value="Prepilin_peptidase/N-MTase"/>
</dbReference>
<dbReference type="InterPro" id="IPR000045">
    <property type="entry name" value="Prepilin_IV_endopep_pep"/>
</dbReference>
<dbReference type="Gene3D" id="1.20.120.1220">
    <property type="match status" value="1"/>
</dbReference>
<dbReference type="STRING" id="1798373.A2154_04950"/>
<feature type="domain" description="Prepilin peptidase A24 N-terminal" evidence="9">
    <location>
        <begin position="17"/>
        <end position="97"/>
    </location>
</feature>
<keyword evidence="3" id="KW-1003">Cell membrane</keyword>
<evidence type="ECO:0000313" key="11">
    <source>
        <dbReference type="Proteomes" id="UP000176854"/>
    </source>
</evidence>
<dbReference type="PANTHER" id="PTHR30487:SF0">
    <property type="entry name" value="PREPILIN LEADER PEPTIDASE_N-METHYLTRANSFERASE-RELATED"/>
    <property type="match status" value="1"/>
</dbReference>
<evidence type="ECO:0000256" key="1">
    <source>
        <dbReference type="ARBA" id="ARBA00004651"/>
    </source>
</evidence>
<evidence type="ECO:0000256" key="4">
    <source>
        <dbReference type="ARBA" id="ARBA00022692"/>
    </source>
</evidence>
<reference evidence="10 11" key="1">
    <citation type="journal article" date="2016" name="Nat. Commun.">
        <title>Thousands of microbial genomes shed light on interconnected biogeochemical processes in an aquifer system.</title>
        <authorList>
            <person name="Anantharaman K."/>
            <person name="Brown C.T."/>
            <person name="Hug L.A."/>
            <person name="Sharon I."/>
            <person name="Castelle C.J."/>
            <person name="Probst A.J."/>
            <person name="Thomas B.C."/>
            <person name="Singh A."/>
            <person name="Wilkins M.J."/>
            <person name="Karaoz U."/>
            <person name="Brodie E.L."/>
            <person name="Williams K.H."/>
            <person name="Hubbard S.S."/>
            <person name="Banfield J.F."/>
        </authorList>
    </citation>
    <scope>NUCLEOTIDE SEQUENCE [LARGE SCALE GENOMIC DNA]</scope>
</reference>